<dbReference type="Pfam" id="PF00270">
    <property type="entry name" value="DEAD"/>
    <property type="match status" value="1"/>
</dbReference>
<dbReference type="InterPro" id="IPR011545">
    <property type="entry name" value="DEAD/DEAH_box_helicase_dom"/>
</dbReference>
<dbReference type="PANTHER" id="PTHR13710:SF120">
    <property type="entry name" value="BIFUNCTIONAL 3'-5' EXONUCLEASE_ATP-DEPENDENT HELICASE WRN"/>
    <property type="match status" value="1"/>
</dbReference>
<dbReference type="Proteomes" id="UP000284842">
    <property type="component" value="Unassembled WGS sequence"/>
</dbReference>
<dbReference type="SUPFAM" id="SSF52540">
    <property type="entry name" value="P-loop containing nucleoside triphosphate hydrolases"/>
    <property type="match status" value="1"/>
</dbReference>
<dbReference type="STRING" id="181874.A0A409X6X7"/>
<evidence type="ECO:0000259" key="2">
    <source>
        <dbReference type="PROSITE" id="PS51192"/>
    </source>
</evidence>
<dbReference type="GO" id="GO:0003676">
    <property type="term" value="F:nucleic acid binding"/>
    <property type="evidence" value="ECO:0007669"/>
    <property type="project" value="InterPro"/>
</dbReference>
<feature type="non-terminal residue" evidence="3">
    <location>
        <position position="162"/>
    </location>
</feature>
<evidence type="ECO:0000313" key="3">
    <source>
        <dbReference type="EMBL" id="PPQ86512.1"/>
    </source>
</evidence>
<feature type="domain" description="Helicase ATP-binding" evidence="2">
    <location>
        <begin position="30"/>
        <end position="162"/>
    </location>
</feature>
<evidence type="ECO:0000256" key="1">
    <source>
        <dbReference type="ARBA" id="ARBA00005446"/>
    </source>
</evidence>
<organism evidence="3 4">
    <name type="scientific">Panaeolus cyanescens</name>
    <dbReference type="NCBI Taxonomy" id="181874"/>
    <lineage>
        <taxon>Eukaryota</taxon>
        <taxon>Fungi</taxon>
        <taxon>Dikarya</taxon>
        <taxon>Basidiomycota</taxon>
        <taxon>Agaricomycotina</taxon>
        <taxon>Agaricomycetes</taxon>
        <taxon>Agaricomycetidae</taxon>
        <taxon>Agaricales</taxon>
        <taxon>Agaricineae</taxon>
        <taxon>Galeropsidaceae</taxon>
        <taxon>Panaeolus</taxon>
    </lineage>
</organism>
<dbReference type="OrthoDB" id="10261556at2759"/>
<name>A0A409X6X7_9AGAR</name>
<dbReference type="GO" id="GO:0005737">
    <property type="term" value="C:cytoplasm"/>
    <property type="evidence" value="ECO:0007669"/>
    <property type="project" value="TreeGrafter"/>
</dbReference>
<accession>A0A409X6X7</accession>
<dbReference type="AlphaFoldDB" id="A0A409X6X7"/>
<protein>
    <recommendedName>
        <fullName evidence="2">Helicase ATP-binding domain-containing protein</fullName>
    </recommendedName>
</protein>
<dbReference type="GO" id="GO:0043138">
    <property type="term" value="F:3'-5' DNA helicase activity"/>
    <property type="evidence" value="ECO:0007669"/>
    <property type="project" value="TreeGrafter"/>
</dbReference>
<dbReference type="Gene3D" id="3.40.50.300">
    <property type="entry name" value="P-loop containing nucleotide triphosphate hydrolases"/>
    <property type="match status" value="1"/>
</dbReference>
<dbReference type="InParanoid" id="A0A409X6X7"/>
<proteinExistence type="inferred from homology"/>
<dbReference type="InterPro" id="IPR014001">
    <property type="entry name" value="Helicase_ATP-bd"/>
</dbReference>
<keyword evidence="4" id="KW-1185">Reference proteome</keyword>
<comment type="similarity">
    <text evidence="1">Belongs to the helicase family. RecQ subfamily.</text>
</comment>
<reference evidence="3 4" key="1">
    <citation type="journal article" date="2018" name="Evol. Lett.">
        <title>Horizontal gene cluster transfer increased hallucinogenic mushroom diversity.</title>
        <authorList>
            <person name="Reynolds H.T."/>
            <person name="Vijayakumar V."/>
            <person name="Gluck-Thaler E."/>
            <person name="Korotkin H.B."/>
            <person name="Matheny P.B."/>
            <person name="Slot J.C."/>
        </authorList>
    </citation>
    <scope>NUCLEOTIDE SEQUENCE [LARGE SCALE GENOMIC DNA]</scope>
    <source>
        <strain evidence="3 4">2629</strain>
    </source>
</reference>
<evidence type="ECO:0000313" key="4">
    <source>
        <dbReference type="Proteomes" id="UP000284842"/>
    </source>
</evidence>
<gene>
    <name evidence="3" type="ORF">CVT24_010453</name>
</gene>
<dbReference type="InterPro" id="IPR027417">
    <property type="entry name" value="P-loop_NTPase"/>
</dbReference>
<dbReference type="GO" id="GO:0009378">
    <property type="term" value="F:four-way junction helicase activity"/>
    <property type="evidence" value="ECO:0007669"/>
    <property type="project" value="TreeGrafter"/>
</dbReference>
<comment type="caution">
    <text evidence="3">The sequence shown here is derived from an EMBL/GenBank/DDBJ whole genome shotgun (WGS) entry which is preliminary data.</text>
</comment>
<dbReference type="PROSITE" id="PS51192">
    <property type="entry name" value="HELICASE_ATP_BIND_1"/>
    <property type="match status" value="1"/>
</dbReference>
<dbReference type="EMBL" id="NHTK01004468">
    <property type="protein sequence ID" value="PPQ86512.1"/>
    <property type="molecule type" value="Genomic_DNA"/>
</dbReference>
<sequence>MHVQSLSNFDADIIVKKLGIQPRDFQLRGIEAQLNQKDAVVHAGTGTGKTLIAAAPHYHPSLQGRGKLTIFVSPLLALQNEQVVTFSGEFGLSAVAVNSSFGGCNNEVLEALKAGQYQILVISPELLLSKTFVDDMLRKPAFTSRVFSVVVDEAHVVSHWGA</sequence>
<dbReference type="GO" id="GO:0005694">
    <property type="term" value="C:chromosome"/>
    <property type="evidence" value="ECO:0007669"/>
    <property type="project" value="TreeGrafter"/>
</dbReference>
<dbReference type="GO" id="GO:0000724">
    <property type="term" value="P:double-strand break repair via homologous recombination"/>
    <property type="evidence" value="ECO:0007669"/>
    <property type="project" value="TreeGrafter"/>
</dbReference>
<dbReference type="GO" id="GO:0005634">
    <property type="term" value="C:nucleus"/>
    <property type="evidence" value="ECO:0007669"/>
    <property type="project" value="TreeGrafter"/>
</dbReference>
<dbReference type="GO" id="GO:0005524">
    <property type="term" value="F:ATP binding"/>
    <property type="evidence" value="ECO:0007669"/>
    <property type="project" value="InterPro"/>
</dbReference>
<dbReference type="PANTHER" id="PTHR13710">
    <property type="entry name" value="DNA HELICASE RECQ FAMILY MEMBER"/>
    <property type="match status" value="1"/>
</dbReference>